<evidence type="ECO:0000313" key="2">
    <source>
        <dbReference type="Proteomes" id="UP000297477"/>
    </source>
</evidence>
<accession>A0ABY2JY04</accession>
<evidence type="ECO:0000313" key="1">
    <source>
        <dbReference type="EMBL" id="TFH97969.1"/>
    </source>
</evidence>
<sequence length="150" mass="16777">MRRGPFARMRQARADERELGTGLWRRDHDRFVRALDRCWQVLQEAEARSELDADELNGVVHAANVLSDALPEVRALCVRMQAACPATEDHRIPPAAAETHRELSRAAHELAATAQAVAMFRLRQTGSDSVGRHAERTLDHVRRAQEAAPA</sequence>
<protein>
    <submittedName>
        <fullName evidence="1">Uncharacterized protein</fullName>
    </submittedName>
</protein>
<keyword evidence="2" id="KW-1185">Reference proteome</keyword>
<dbReference type="Proteomes" id="UP000297477">
    <property type="component" value="Unassembled WGS sequence"/>
</dbReference>
<organism evidence="1 2">
    <name type="scientific">Micrococcus lylae</name>
    <dbReference type="NCBI Taxonomy" id="1273"/>
    <lineage>
        <taxon>Bacteria</taxon>
        <taxon>Bacillati</taxon>
        <taxon>Actinomycetota</taxon>
        <taxon>Actinomycetes</taxon>
        <taxon>Micrococcales</taxon>
        <taxon>Micrococcaceae</taxon>
        <taxon>Micrococcus</taxon>
    </lineage>
</organism>
<proteinExistence type="predicted"/>
<dbReference type="EMBL" id="SPKT01000029">
    <property type="protein sequence ID" value="TFH97969.1"/>
    <property type="molecule type" value="Genomic_DNA"/>
</dbReference>
<reference evidence="1 2" key="1">
    <citation type="submission" date="2019-03" db="EMBL/GenBank/DDBJ databases">
        <title>Reclassification of Micrococcus aloeverae and Micrococcus yunnanensis as later heterotypic synonyms of Micrococcus luteus.</title>
        <authorList>
            <person name="Huang C.-H."/>
        </authorList>
    </citation>
    <scope>NUCLEOTIDE SEQUENCE [LARGE SCALE GENOMIC DNA]</scope>
    <source>
        <strain evidence="1 2">BCRC 12151</strain>
    </source>
</reference>
<comment type="caution">
    <text evidence="1">The sequence shown here is derived from an EMBL/GenBank/DDBJ whole genome shotgun (WGS) entry which is preliminary data.</text>
</comment>
<dbReference type="RefSeq" id="WP_067191362.1">
    <property type="nucleotide sequence ID" value="NZ_FUKP01000019.1"/>
</dbReference>
<gene>
    <name evidence="1" type="ORF">E4A49_11010</name>
</gene>
<name>A0ABY2JY04_9MICC</name>